<name>A0ABN9WJH5_9DINO</name>
<organism evidence="2 3">
    <name type="scientific">Prorocentrum cordatum</name>
    <dbReference type="NCBI Taxonomy" id="2364126"/>
    <lineage>
        <taxon>Eukaryota</taxon>
        <taxon>Sar</taxon>
        <taxon>Alveolata</taxon>
        <taxon>Dinophyceae</taxon>
        <taxon>Prorocentrales</taxon>
        <taxon>Prorocentraceae</taxon>
        <taxon>Prorocentrum</taxon>
    </lineage>
</organism>
<accession>A0ABN9WJH5</accession>
<feature type="compositionally biased region" description="Basic and acidic residues" evidence="1">
    <location>
        <begin position="144"/>
        <end position="155"/>
    </location>
</feature>
<gene>
    <name evidence="2" type="ORF">PCOR1329_LOCUS67963</name>
</gene>
<comment type="caution">
    <text evidence="2">The sequence shown here is derived from an EMBL/GenBank/DDBJ whole genome shotgun (WGS) entry which is preliminary data.</text>
</comment>
<protein>
    <submittedName>
        <fullName evidence="2">Uncharacterized protein</fullName>
    </submittedName>
</protein>
<evidence type="ECO:0000313" key="2">
    <source>
        <dbReference type="EMBL" id="CAK0886669.1"/>
    </source>
</evidence>
<feature type="compositionally biased region" description="Low complexity" evidence="1">
    <location>
        <begin position="199"/>
        <end position="210"/>
    </location>
</feature>
<evidence type="ECO:0000256" key="1">
    <source>
        <dbReference type="SAM" id="MobiDB-lite"/>
    </source>
</evidence>
<feature type="region of interest" description="Disordered" evidence="1">
    <location>
        <begin position="1"/>
        <end position="60"/>
    </location>
</feature>
<sequence length="210" mass="21321">MAHGYAGQAAARHAPAPPHGDGGAGQSTAERGAPDVADEESIALPLIESQSSSSGRGCHGGRRLAAALAGAALAAVLGRSALAPLASLAGWRAARPQARHPRMTSLTQASAADAEGAGAASEGFSAGNIFDIVATEIEQQLELEQGHESDLESRRPWPSLGTPSRARSSGRSSSRGSSECGAAPAPRATTRWGRRAHRAPSSWARPRAAG</sequence>
<dbReference type="Proteomes" id="UP001189429">
    <property type="component" value="Unassembled WGS sequence"/>
</dbReference>
<dbReference type="EMBL" id="CAUYUJ010018837">
    <property type="protein sequence ID" value="CAK0886669.1"/>
    <property type="molecule type" value="Genomic_DNA"/>
</dbReference>
<reference evidence="2" key="1">
    <citation type="submission" date="2023-10" db="EMBL/GenBank/DDBJ databases">
        <authorList>
            <person name="Chen Y."/>
            <person name="Shah S."/>
            <person name="Dougan E. K."/>
            <person name="Thang M."/>
            <person name="Chan C."/>
        </authorList>
    </citation>
    <scope>NUCLEOTIDE SEQUENCE [LARGE SCALE GENOMIC DNA]</scope>
</reference>
<feature type="compositionally biased region" description="Low complexity" evidence="1">
    <location>
        <begin position="1"/>
        <end position="14"/>
    </location>
</feature>
<proteinExistence type="predicted"/>
<keyword evidence="3" id="KW-1185">Reference proteome</keyword>
<feature type="region of interest" description="Disordered" evidence="1">
    <location>
        <begin position="142"/>
        <end position="210"/>
    </location>
</feature>
<evidence type="ECO:0000313" key="3">
    <source>
        <dbReference type="Proteomes" id="UP001189429"/>
    </source>
</evidence>
<feature type="compositionally biased region" description="Low complexity" evidence="1">
    <location>
        <begin position="164"/>
        <end position="178"/>
    </location>
</feature>